<name>A0A2P2NR32_RHIMU</name>
<protein>
    <submittedName>
        <fullName evidence="1">Uncharacterized protein</fullName>
    </submittedName>
</protein>
<reference evidence="1" key="1">
    <citation type="submission" date="2018-02" db="EMBL/GenBank/DDBJ databases">
        <title>Rhizophora mucronata_Transcriptome.</title>
        <authorList>
            <person name="Meera S.P."/>
            <person name="Sreeshan A."/>
            <person name="Augustine A."/>
        </authorList>
    </citation>
    <scope>NUCLEOTIDE SEQUENCE</scope>
    <source>
        <tissue evidence="1">Leaf</tissue>
    </source>
</reference>
<dbReference type="AlphaFoldDB" id="A0A2P2NR32"/>
<organism evidence="1">
    <name type="scientific">Rhizophora mucronata</name>
    <name type="common">Asiatic mangrove</name>
    <dbReference type="NCBI Taxonomy" id="61149"/>
    <lineage>
        <taxon>Eukaryota</taxon>
        <taxon>Viridiplantae</taxon>
        <taxon>Streptophyta</taxon>
        <taxon>Embryophyta</taxon>
        <taxon>Tracheophyta</taxon>
        <taxon>Spermatophyta</taxon>
        <taxon>Magnoliopsida</taxon>
        <taxon>eudicotyledons</taxon>
        <taxon>Gunneridae</taxon>
        <taxon>Pentapetalae</taxon>
        <taxon>rosids</taxon>
        <taxon>fabids</taxon>
        <taxon>Malpighiales</taxon>
        <taxon>Rhizophoraceae</taxon>
        <taxon>Rhizophora</taxon>
    </lineage>
</organism>
<proteinExistence type="predicted"/>
<sequence length="61" mass="6857">MLMDTKCTTTNTGFKPRQLRANTKITNKNTKSCTHISCSAKQEMQSNPLLNVTSKKNKSRP</sequence>
<evidence type="ECO:0000313" key="1">
    <source>
        <dbReference type="EMBL" id="MBX44851.1"/>
    </source>
</evidence>
<accession>A0A2P2NR32</accession>
<dbReference type="EMBL" id="GGEC01064367">
    <property type="protein sequence ID" value="MBX44851.1"/>
    <property type="molecule type" value="Transcribed_RNA"/>
</dbReference>